<dbReference type="InterPro" id="IPR036928">
    <property type="entry name" value="AS_sf"/>
</dbReference>
<reference evidence="2 3" key="1">
    <citation type="submission" date="2018-03" db="EMBL/GenBank/DDBJ databases">
        <title>Genomic Encyclopedia of Archaeal and Bacterial Type Strains, Phase II (KMG-II): from individual species to whole genera.</title>
        <authorList>
            <person name="Goeker M."/>
        </authorList>
    </citation>
    <scope>NUCLEOTIDE SEQUENCE [LARGE SCALE GENOMIC DNA]</scope>
    <source>
        <strain evidence="2 3">DSM 13175</strain>
    </source>
</reference>
<proteinExistence type="predicted"/>
<dbReference type="Pfam" id="PF01425">
    <property type="entry name" value="Amidase"/>
    <property type="match status" value="1"/>
</dbReference>
<dbReference type="EMBL" id="PVTO01000020">
    <property type="protein sequence ID" value="PRY80980.1"/>
    <property type="molecule type" value="Genomic_DNA"/>
</dbReference>
<dbReference type="RefSeq" id="WP_106194831.1">
    <property type="nucleotide sequence ID" value="NZ_PVTO01000020.1"/>
</dbReference>
<name>A0A2T0W5D2_9LACT</name>
<dbReference type="Gene3D" id="3.90.1300.10">
    <property type="entry name" value="Amidase signature (AS) domain"/>
    <property type="match status" value="1"/>
</dbReference>
<sequence length="478" mass="52355">MGFNNDDYIKGQINKQYIHPKESSYKKVDTYKEYDIDETLMEKVIQSDVQSLQKMVRDNELTYSELVKCFWNQVVRMKEYNAVISLNPEAIEQAEKMSYDETHDLLYGLPVLVKDNVNMTGLPTTAGAAVLKEHMADADAELITRLKEKGALILGKTNLSEWANFMSTESSNGYSAIGGQTKNAFGQFDVGGSSAGSAVAAALGLAPLTVGSETSGSIIYPASQNGVVGLKPTLGLVSQDGIIPISKTHDTAGPIARTVQDTYSLFKGMSPVKEEATWHVQLKDIKAGILDNDGAKMVYRDEDETIMQSVQEKLKKAGAECVEVIVDDAAFNIDYLPVFKFEMNEGIRAFFADSQNKLTLETIMSFNEEDLENRAPYNQELLKQSAENGLGSKDINEMISSNQSLSRKALDKAFETVNVLITLSNYGTVLYSASGYPAVTIPGYTRLTGEPIGVTVIGKSGKDVELLEIAYAVEQLIK</sequence>
<evidence type="ECO:0000313" key="3">
    <source>
        <dbReference type="Proteomes" id="UP000238205"/>
    </source>
</evidence>
<protein>
    <submittedName>
        <fullName evidence="2">Amidase</fullName>
    </submittedName>
</protein>
<accession>A0A2T0W5D2</accession>
<dbReference type="SUPFAM" id="SSF75304">
    <property type="entry name" value="Amidase signature (AS) enzymes"/>
    <property type="match status" value="1"/>
</dbReference>
<comment type="caution">
    <text evidence="2">The sequence shown here is derived from an EMBL/GenBank/DDBJ whole genome shotgun (WGS) entry which is preliminary data.</text>
</comment>
<evidence type="ECO:0000259" key="1">
    <source>
        <dbReference type="Pfam" id="PF01425"/>
    </source>
</evidence>
<dbReference type="Proteomes" id="UP000238205">
    <property type="component" value="Unassembled WGS sequence"/>
</dbReference>
<dbReference type="AlphaFoldDB" id="A0A2T0W5D2"/>
<gene>
    <name evidence="2" type="ORF">CLV38_12041</name>
</gene>
<feature type="domain" description="Amidase" evidence="1">
    <location>
        <begin position="77"/>
        <end position="422"/>
    </location>
</feature>
<evidence type="ECO:0000313" key="2">
    <source>
        <dbReference type="EMBL" id="PRY80980.1"/>
    </source>
</evidence>
<keyword evidence="3" id="KW-1185">Reference proteome</keyword>
<dbReference type="PANTHER" id="PTHR42678:SF34">
    <property type="entry name" value="OS04G0183300 PROTEIN"/>
    <property type="match status" value="1"/>
</dbReference>
<dbReference type="PANTHER" id="PTHR42678">
    <property type="entry name" value="AMIDASE"/>
    <property type="match status" value="1"/>
</dbReference>
<organism evidence="2 3">
    <name type="scientific">Alkalibacterium olivapovliticus</name>
    <dbReference type="NCBI Taxonomy" id="99907"/>
    <lineage>
        <taxon>Bacteria</taxon>
        <taxon>Bacillati</taxon>
        <taxon>Bacillota</taxon>
        <taxon>Bacilli</taxon>
        <taxon>Lactobacillales</taxon>
        <taxon>Carnobacteriaceae</taxon>
        <taxon>Alkalibacterium</taxon>
    </lineage>
</organism>
<dbReference type="OrthoDB" id="9811471at2"/>
<dbReference type="InterPro" id="IPR023631">
    <property type="entry name" value="Amidase_dom"/>
</dbReference>